<feature type="binding site" evidence="18">
    <location>
        <begin position="65"/>
        <end position="66"/>
    </location>
    <ligand>
        <name>UDP-N-acetyl-alpha-D-glucosamine</name>
        <dbReference type="ChEBI" id="CHEBI:57705"/>
    </ligand>
</feature>
<feature type="binding site" evidence="18">
    <location>
        <position position="89"/>
    </location>
    <ligand>
        <name>Mg(2+)</name>
        <dbReference type="ChEBI" id="CHEBI:18420"/>
    </ligand>
</feature>
<evidence type="ECO:0000256" key="18">
    <source>
        <dbReference type="HAMAP-Rule" id="MF_01631"/>
    </source>
</evidence>
<dbReference type="GO" id="GO:0003977">
    <property type="term" value="F:UDP-N-acetylglucosamine diphosphorylase activity"/>
    <property type="evidence" value="ECO:0007669"/>
    <property type="project" value="UniProtKB-UniRule"/>
</dbReference>
<evidence type="ECO:0000259" key="19">
    <source>
        <dbReference type="Pfam" id="PF12804"/>
    </source>
</evidence>
<feature type="domain" description="MobA-like NTP transferase" evidence="19">
    <location>
        <begin position="2"/>
        <end position="179"/>
    </location>
</feature>
<comment type="pathway">
    <text evidence="18">Nucleotide-sugar biosynthesis; UDP-N-acetyl-alpha-D-glucosamine biosynthesis; N-acetyl-alpha-D-glucosamine 1-phosphate from alpha-D-glucosamine 6-phosphate (route II): step 2/2.</text>
</comment>
<proteinExistence type="inferred from homology"/>
<evidence type="ECO:0000256" key="3">
    <source>
        <dbReference type="ARBA" id="ARBA00007947"/>
    </source>
</evidence>
<evidence type="ECO:0000256" key="10">
    <source>
        <dbReference type="ARBA" id="ARBA00022960"/>
    </source>
</evidence>
<evidence type="ECO:0000256" key="7">
    <source>
        <dbReference type="ARBA" id="ARBA00022723"/>
    </source>
</evidence>
<keyword evidence="10 18" id="KW-0133">Cell shape</keyword>
<evidence type="ECO:0000256" key="1">
    <source>
        <dbReference type="ARBA" id="ARBA00004496"/>
    </source>
</evidence>
<dbReference type="GO" id="GO:0071555">
    <property type="term" value="P:cell wall organization"/>
    <property type="evidence" value="ECO:0007669"/>
    <property type="project" value="UniProtKB-KW"/>
</dbReference>
<feature type="active site" description="Proton acceptor" evidence="18">
    <location>
        <position position="344"/>
    </location>
</feature>
<feature type="region of interest" description="N-acetyltransferase" evidence="18">
    <location>
        <begin position="233"/>
        <end position="432"/>
    </location>
</feature>
<dbReference type="HAMAP" id="MF_01631">
    <property type="entry name" value="GlmU"/>
    <property type="match status" value="1"/>
</dbReference>
<dbReference type="GO" id="GO:0019134">
    <property type="term" value="F:glucosamine-1-phosphate N-acetyltransferase activity"/>
    <property type="evidence" value="ECO:0007669"/>
    <property type="project" value="UniProtKB-UniRule"/>
</dbReference>
<dbReference type="EC" id="2.7.7.23" evidence="18"/>
<protein>
    <recommendedName>
        <fullName evidence="18">Bifunctional protein GlmU</fullName>
    </recommendedName>
    <domain>
        <recommendedName>
            <fullName evidence="18">UDP-N-acetylglucosamine pyrophosphorylase</fullName>
            <ecNumber evidence="18">2.7.7.23</ecNumber>
        </recommendedName>
        <alternativeName>
            <fullName evidence="18">N-acetylglucosamine-1-phosphate uridyltransferase</fullName>
        </alternativeName>
    </domain>
    <domain>
        <recommendedName>
            <fullName evidence="18">Glucosamine-1-phosphate N-acetyltransferase</fullName>
            <ecNumber evidence="18">2.3.1.157</ecNumber>
        </recommendedName>
    </domain>
</protein>
<comment type="function">
    <text evidence="17 18">Catalyzes the last two sequential reactions in the de novo biosynthetic pathway for UDP-N-acetylglucosamine (UDP-GlcNAc). The C-terminal domain catalyzes the transfer of acetyl group from acetyl coenzyme A to glucosamine-1-phosphate (GlcN-1-P) to produce N-acetylglucosamine-1-phosphate (GlcNAc-1-P), which is converted into UDP-GlcNAc by the transfer of uridine 5-monophosphate (from uridine 5-triphosphate), a reaction catalyzed by the N-terminal domain.</text>
</comment>
<comment type="catalytic activity">
    <reaction evidence="16 18">
        <text>N-acetyl-alpha-D-glucosamine 1-phosphate + UTP + H(+) = UDP-N-acetyl-alpha-D-glucosamine + diphosphate</text>
        <dbReference type="Rhea" id="RHEA:13509"/>
        <dbReference type="ChEBI" id="CHEBI:15378"/>
        <dbReference type="ChEBI" id="CHEBI:33019"/>
        <dbReference type="ChEBI" id="CHEBI:46398"/>
        <dbReference type="ChEBI" id="CHEBI:57705"/>
        <dbReference type="ChEBI" id="CHEBI:57776"/>
        <dbReference type="EC" id="2.7.7.23"/>
    </reaction>
</comment>
<evidence type="ECO:0000256" key="13">
    <source>
        <dbReference type="ARBA" id="ARBA00023315"/>
    </source>
</evidence>
<dbReference type="AlphaFoldDB" id="A0A934KCK3"/>
<keyword evidence="11 18" id="KW-0573">Peptidoglycan synthesis</keyword>
<comment type="subcellular location">
    <subcellularLocation>
        <location evidence="1 18">Cytoplasm</location>
    </subcellularLocation>
</comment>
<comment type="pathway">
    <text evidence="18">Bacterial outer membrane biogenesis; LPS lipid A biosynthesis.</text>
</comment>
<accession>A0A934KCK3</accession>
<feature type="binding site" evidence="18">
    <location>
        <position position="7"/>
    </location>
    <ligand>
        <name>UDP-N-acetyl-alpha-D-glucosamine</name>
        <dbReference type="ChEBI" id="CHEBI:57705"/>
    </ligand>
</feature>
<dbReference type="NCBIfam" id="TIGR01173">
    <property type="entry name" value="glmU"/>
    <property type="match status" value="1"/>
</dbReference>
<keyword evidence="21" id="KW-1185">Reference proteome</keyword>
<keyword evidence="5 18" id="KW-0808">Transferase</keyword>
<dbReference type="GO" id="GO:0008360">
    <property type="term" value="P:regulation of cell shape"/>
    <property type="evidence" value="ECO:0007669"/>
    <property type="project" value="UniProtKB-KW"/>
</dbReference>
<dbReference type="EC" id="2.3.1.157" evidence="18"/>
<keyword evidence="4 18" id="KW-0963">Cytoplasm</keyword>
<feature type="binding site" evidence="18">
    <location>
        <position position="140"/>
    </location>
    <ligand>
        <name>UDP-N-acetyl-alpha-D-glucosamine</name>
        <dbReference type="ChEBI" id="CHEBI:57705"/>
    </ligand>
</feature>
<keyword evidence="9 18" id="KW-0460">Magnesium</keyword>
<evidence type="ECO:0000256" key="12">
    <source>
        <dbReference type="ARBA" id="ARBA00023268"/>
    </source>
</evidence>
<dbReference type="GO" id="GO:0016020">
    <property type="term" value="C:membrane"/>
    <property type="evidence" value="ECO:0007669"/>
    <property type="project" value="GOC"/>
</dbReference>
<comment type="caution">
    <text evidence="18">Lacks conserved residue(s) required for the propagation of feature annotation.</text>
</comment>
<evidence type="ECO:0000256" key="15">
    <source>
        <dbReference type="ARBA" id="ARBA00048247"/>
    </source>
</evidence>
<comment type="caution">
    <text evidence="20">The sequence shown here is derived from an EMBL/GenBank/DDBJ whole genome shotgun (WGS) entry which is preliminary data.</text>
</comment>
<dbReference type="PANTHER" id="PTHR43584">
    <property type="entry name" value="NUCLEOTIDYL TRANSFERASE"/>
    <property type="match status" value="1"/>
</dbReference>
<dbReference type="InterPro" id="IPR005882">
    <property type="entry name" value="Bifunctional_GlmU"/>
</dbReference>
<organism evidence="20 21">
    <name type="scientific">Candidatus Nephthysia bennettiae</name>
    <dbReference type="NCBI Taxonomy" id="3127016"/>
    <lineage>
        <taxon>Bacteria</taxon>
        <taxon>Bacillati</taxon>
        <taxon>Candidatus Dormiibacterota</taxon>
        <taxon>Candidatus Dormibacteria</taxon>
        <taxon>Candidatus Dormibacterales</taxon>
        <taxon>Candidatus Dormibacteraceae</taxon>
        <taxon>Candidatus Nephthysia</taxon>
    </lineage>
</organism>
<feature type="binding site" evidence="18">
    <location>
        <position position="60"/>
    </location>
    <ligand>
        <name>UDP-N-acetyl-alpha-D-glucosamine</name>
        <dbReference type="ChEBI" id="CHEBI:57705"/>
    </ligand>
</feature>
<dbReference type="InterPro" id="IPR011004">
    <property type="entry name" value="Trimer_LpxA-like_sf"/>
</dbReference>
<dbReference type="Gene3D" id="3.90.550.10">
    <property type="entry name" value="Spore Coat Polysaccharide Biosynthesis Protein SpsA, Chain A"/>
    <property type="match status" value="1"/>
</dbReference>
<dbReference type="SUPFAM" id="SSF51161">
    <property type="entry name" value="Trimeric LpxA-like enzymes"/>
    <property type="match status" value="1"/>
</dbReference>
<evidence type="ECO:0000256" key="2">
    <source>
        <dbReference type="ARBA" id="ARBA00007707"/>
    </source>
</evidence>
<dbReference type="InterPro" id="IPR001451">
    <property type="entry name" value="Hexapep"/>
</dbReference>
<keyword evidence="14 18" id="KW-0961">Cell wall biogenesis/degradation</keyword>
<keyword evidence="8 18" id="KW-0677">Repeat</keyword>
<gene>
    <name evidence="18 20" type="primary">glmU</name>
    <name evidence="20" type="ORF">JF922_17880</name>
</gene>
<dbReference type="GO" id="GO:0009252">
    <property type="term" value="P:peptidoglycan biosynthetic process"/>
    <property type="evidence" value="ECO:0007669"/>
    <property type="project" value="UniProtKB-UniRule"/>
</dbReference>
<feature type="binding site" evidence="18">
    <location>
        <position position="125"/>
    </location>
    <ligand>
        <name>UDP-N-acetyl-alpha-D-glucosamine</name>
        <dbReference type="ChEBI" id="CHEBI:57705"/>
    </ligand>
</feature>
<keyword evidence="6 18" id="KW-0548">Nucleotidyltransferase</keyword>
<dbReference type="Pfam" id="PF14602">
    <property type="entry name" value="Hexapep_2"/>
    <property type="match status" value="1"/>
</dbReference>
<evidence type="ECO:0000256" key="8">
    <source>
        <dbReference type="ARBA" id="ARBA00022737"/>
    </source>
</evidence>
<dbReference type="GO" id="GO:0005737">
    <property type="term" value="C:cytoplasm"/>
    <property type="evidence" value="ECO:0007669"/>
    <property type="project" value="UniProtKB-SubCell"/>
</dbReference>
<comment type="similarity">
    <text evidence="2 18">In the C-terminal section; belongs to the transferase hexapeptide repeat family.</text>
</comment>
<evidence type="ECO:0000256" key="17">
    <source>
        <dbReference type="ARBA" id="ARBA00049628"/>
    </source>
</evidence>
<dbReference type="PANTHER" id="PTHR43584:SF3">
    <property type="entry name" value="BIFUNCTIONAL PROTEIN GLMU"/>
    <property type="match status" value="1"/>
</dbReference>
<dbReference type="InterPro" id="IPR050065">
    <property type="entry name" value="GlmU-like"/>
</dbReference>
<feature type="binding site" evidence="18">
    <location>
        <position position="314"/>
    </location>
    <ligand>
        <name>UDP-N-acetyl-alpha-D-glucosamine</name>
        <dbReference type="ChEBI" id="CHEBI:57705"/>
    </ligand>
</feature>
<dbReference type="GO" id="GO:0009245">
    <property type="term" value="P:lipid A biosynthetic process"/>
    <property type="evidence" value="ECO:0007669"/>
    <property type="project" value="UniProtKB-UniRule"/>
</dbReference>
<feature type="region of interest" description="Linker" evidence="18">
    <location>
        <begin position="212"/>
        <end position="232"/>
    </location>
</feature>
<keyword evidence="12 18" id="KW-0511">Multifunctional enzyme</keyword>
<dbReference type="Pfam" id="PF12804">
    <property type="entry name" value="NTP_transf_3"/>
    <property type="match status" value="1"/>
</dbReference>
<evidence type="ECO:0000256" key="9">
    <source>
        <dbReference type="ARBA" id="ARBA00022842"/>
    </source>
</evidence>
<keyword evidence="7 18" id="KW-0479">Metal-binding</keyword>
<keyword evidence="13 18" id="KW-0012">Acyltransferase</keyword>
<reference evidence="20" key="1">
    <citation type="submission" date="2020-10" db="EMBL/GenBank/DDBJ databases">
        <title>Ca. Dormibacterota MAGs.</title>
        <authorList>
            <person name="Montgomery K."/>
        </authorList>
    </citation>
    <scope>NUCLEOTIDE SEQUENCE [LARGE SCALE GENOMIC DNA]</scope>
    <source>
        <strain evidence="20">SC8812_S17_10</strain>
    </source>
</reference>
<feature type="region of interest" description="Pyrophosphorylase" evidence="18">
    <location>
        <begin position="1"/>
        <end position="211"/>
    </location>
</feature>
<feature type="binding site" evidence="18">
    <location>
        <position position="209"/>
    </location>
    <ligand>
        <name>UDP-N-acetyl-alpha-D-glucosamine</name>
        <dbReference type="ChEBI" id="CHEBI:57705"/>
    </ligand>
</feature>
<dbReference type="GO" id="GO:0000902">
    <property type="term" value="P:cell morphogenesis"/>
    <property type="evidence" value="ECO:0007669"/>
    <property type="project" value="UniProtKB-UniRule"/>
</dbReference>
<evidence type="ECO:0000256" key="16">
    <source>
        <dbReference type="ARBA" id="ARBA00048493"/>
    </source>
</evidence>
<dbReference type="InterPro" id="IPR029044">
    <property type="entry name" value="Nucleotide-diphossugar_trans"/>
</dbReference>
<name>A0A934KCK3_9BACT</name>
<dbReference type="SUPFAM" id="SSF53448">
    <property type="entry name" value="Nucleotide-diphospho-sugar transferases"/>
    <property type="match status" value="1"/>
</dbReference>
<feature type="binding site" evidence="18">
    <location>
        <position position="361"/>
    </location>
    <ligand>
        <name>acetyl-CoA</name>
        <dbReference type="ChEBI" id="CHEBI:57288"/>
    </ligand>
</feature>
<dbReference type="Proteomes" id="UP000612893">
    <property type="component" value="Unassembled WGS sequence"/>
</dbReference>
<dbReference type="GO" id="GO:0000287">
    <property type="term" value="F:magnesium ion binding"/>
    <property type="evidence" value="ECO:0007669"/>
    <property type="project" value="UniProtKB-UniRule"/>
</dbReference>
<comment type="cofactor">
    <cofactor evidence="18">
        <name>Mg(2+)</name>
        <dbReference type="ChEBI" id="CHEBI:18420"/>
    </cofactor>
    <text evidence="18">Binds 1 Mg(2+) ion per subunit.</text>
</comment>
<sequence>MRSRRPKVLHELAGRTMIDLVLDACQGAGVGEVMVVVSPAHSEVAAHLAARDGDCLVVLQKEQRGTGHALAQVPHERLRAGDVLVLNGDAPLIRPDTIRRLLEAHRAGRVPATLASVVDPARADGRILRGPDGRLDRIVEYRDAGPELRDAAEINVGLYCFDGPRLVEALERLRPDNNAGELYLTDVFRDLRPAQVVELADREEALGINDRVQLAEAEGALRQRVLRELMLSGVTVVDPASTFVDLGVRVGQDTVLEPFTFLRGGTEVGEGARIGPHADIRDSKIGDRARIEHSWLDSVEFGSDSDCGPFSKLRPGTRIAAGVHVGSFAEIVRSSVGSGSKVPHFSYLGDATVGENVNIGAGSITANFDKGVKNPTVIEDEAFIGVDTMLRAPVRVGRGARTGAGSVVTRDVPPGATAVGVPARVIRRKEAE</sequence>
<feature type="binding site" evidence="18">
    <location>
        <position position="358"/>
    </location>
    <ligand>
        <name>UDP-N-acetyl-alpha-D-glucosamine</name>
        <dbReference type="ChEBI" id="CHEBI:57705"/>
    </ligand>
</feature>
<dbReference type="CDD" id="cd03353">
    <property type="entry name" value="LbH_GlmU_C"/>
    <property type="match status" value="1"/>
</dbReference>
<evidence type="ECO:0000256" key="14">
    <source>
        <dbReference type="ARBA" id="ARBA00023316"/>
    </source>
</evidence>
<feature type="binding site" evidence="18">
    <location>
        <position position="347"/>
    </location>
    <ligand>
        <name>UDP-N-acetyl-alpha-D-glucosamine</name>
        <dbReference type="ChEBI" id="CHEBI:57705"/>
    </ligand>
</feature>
<feature type="binding site" evidence="18">
    <location>
        <position position="209"/>
    </location>
    <ligand>
        <name>Mg(2+)</name>
        <dbReference type="ChEBI" id="CHEBI:18420"/>
    </ligand>
</feature>
<evidence type="ECO:0000256" key="11">
    <source>
        <dbReference type="ARBA" id="ARBA00022984"/>
    </source>
</evidence>
<feature type="binding site" evidence="18">
    <location>
        <position position="404"/>
    </location>
    <ligand>
        <name>acetyl-CoA</name>
        <dbReference type="ChEBI" id="CHEBI:57288"/>
    </ligand>
</feature>
<comment type="subunit">
    <text evidence="18">Homotrimer.</text>
</comment>
<evidence type="ECO:0000256" key="4">
    <source>
        <dbReference type="ARBA" id="ARBA00022490"/>
    </source>
</evidence>
<dbReference type="InterPro" id="IPR038009">
    <property type="entry name" value="GlmU_C_LbH"/>
</dbReference>
<evidence type="ECO:0000313" key="21">
    <source>
        <dbReference type="Proteomes" id="UP000612893"/>
    </source>
</evidence>
<comment type="catalytic activity">
    <reaction evidence="15 18">
        <text>alpha-D-glucosamine 1-phosphate + acetyl-CoA = N-acetyl-alpha-D-glucosamine 1-phosphate + CoA + H(+)</text>
        <dbReference type="Rhea" id="RHEA:13725"/>
        <dbReference type="ChEBI" id="CHEBI:15378"/>
        <dbReference type="ChEBI" id="CHEBI:57287"/>
        <dbReference type="ChEBI" id="CHEBI:57288"/>
        <dbReference type="ChEBI" id="CHEBI:57776"/>
        <dbReference type="ChEBI" id="CHEBI:58516"/>
        <dbReference type="EC" id="2.3.1.157"/>
    </reaction>
</comment>
<dbReference type="Gene3D" id="2.160.10.10">
    <property type="entry name" value="Hexapeptide repeat proteins"/>
    <property type="match status" value="1"/>
</dbReference>
<evidence type="ECO:0000256" key="5">
    <source>
        <dbReference type="ARBA" id="ARBA00022679"/>
    </source>
</evidence>
<comment type="pathway">
    <text evidence="18">Nucleotide-sugar biosynthesis; UDP-N-acetyl-alpha-D-glucosamine biosynthesis; UDP-N-acetyl-alpha-D-glucosamine from N-acetyl-alpha-D-glucosamine 1-phosphate: step 1/1.</text>
</comment>
<comment type="similarity">
    <text evidence="3 18">In the N-terminal section; belongs to the N-acetylglucosamine-1-phosphate uridyltransferase family.</text>
</comment>
<feature type="binding site" evidence="18">
    <location>
        <position position="155"/>
    </location>
    <ligand>
        <name>UDP-N-acetyl-alpha-D-glucosamine</name>
        <dbReference type="ChEBI" id="CHEBI:57705"/>
    </ligand>
</feature>
<evidence type="ECO:0000313" key="20">
    <source>
        <dbReference type="EMBL" id="MBJ7599933.1"/>
    </source>
</evidence>
<dbReference type="InterPro" id="IPR025877">
    <property type="entry name" value="MobA-like_NTP_Trfase"/>
</dbReference>
<evidence type="ECO:0000256" key="6">
    <source>
        <dbReference type="ARBA" id="ARBA00022695"/>
    </source>
</evidence>
<dbReference type="EMBL" id="JAEKNR010000178">
    <property type="protein sequence ID" value="MBJ7599933.1"/>
    <property type="molecule type" value="Genomic_DNA"/>
</dbReference>